<dbReference type="InterPro" id="IPR007627">
    <property type="entry name" value="RNA_pol_sigma70_r2"/>
</dbReference>
<dbReference type="PANTHER" id="PTHR43133:SF51">
    <property type="entry name" value="RNA POLYMERASE SIGMA FACTOR"/>
    <property type="match status" value="1"/>
</dbReference>
<keyword evidence="2 6" id="KW-0805">Transcription regulation</keyword>
<evidence type="ECO:0000256" key="7">
    <source>
        <dbReference type="SAM" id="MobiDB-lite"/>
    </source>
</evidence>
<dbReference type="AlphaFoldDB" id="A0A518E316"/>
<dbReference type="SUPFAM" id="SSF88659">
    <property type="entry name" value="Sigma3 and sigma4 domains of RNA polymerase sigma factors"/>
    <property type="match status" value="1"/>
</dbReference>
<dbReference type="GO" id="GO:0003677">
    <property type="term" value="F:DNA binding"/>
    <property type="evidence" value="ECO:0007669"/>
    <property type="project" value="UniProtKB-KW"/>
</dbReference>
<dbReference type="Pfam" id="PF08281">
    <property type="entry name" value="Sigma70_r4_2"/>
    <property type="match status" value="1"/>
</dbReference>
<keyword evidence="3 6" id="KW-0731">Sigma factor</keyword>
<keyword evidence="4 6" id="KW-0238">DNA-binding</keyword>
<dbReference type="NCBIfam" id="TIGR02937">
    <property type="entry name" value="sigma70-ECF"/>
    <property type="match status" value="1"/>
</dbReference>
<dbReference type="InterPro" id="IPR014284">
    <property type="entry name" value="RNA_pol_sigma-70_dom"/>
</dbReference>
<dbReference type="InterPro" id="IPR013325">
    <property type="entry name" value="RNA_pol_sigma_r2"/>
</dbReference>
<dbReference type="KEGG" id="lcre:Pla8534_63300"/>
<evidence type="ECO:0000256" key="2">
    <source>
        <dbReference type="ARBA" id="ARBA00023015"/>
    </source>
</evidence>
<evidence type="ECO:0000259" key="8">
    <source>
        <dbReference type="Pfam" id="PF04542"/>
    </source>
</evidence>
<dbReference type="CDD" id="cd06171">
    <property type="entry name" value="Sigma70_r4"/>
    <property type="match status" value="1"/>
</dbReference>
<evidence type="ECO:0000256" key="5">
    <source>
        <dbReference type="ARBA" id="ARBA00023163"/>
    </source>
</evidence>
<dbReference type="InterPro" id="IPR039425">
    <property type="entry name" value="RNA_pol_sigma-70-like"/>
</dbReference>
<dbReference type="SUPFAM" id="SSF88946">
    <property type="entry name" value="Sigma2 domain of RNA polymerase sigma factors"/>
    <property type="match status" value="1"/>
</dbReference>
<dbReference type="PROSITE" id="PS01063">
    <property type="entry name" value="SIGMA70_ECF"/>
    <property type="match status" value="1"/>
</dbReference>
<dbReference type="InterPro" id="IPR013249">
    <property type="entry name" value="RNA_pol_sigma70_r4_t2"/>
</dbReference>
<evidence type="ECO:0000256" key="1">
    <source>
        <dbReference type="ARBA" id="ARBA00010641"/>
    </source>
</evidence>
<proteinExistence type="inferred from homology"/>
<protein>
    <recommendedName>
        <fullName evidence="6">RNA polymerase sigma factor</fullName>
    </recommendedName>
</protein>
<feature type="region of interest" description="Disordered" evidence="7">
    <location>
        <begin position="88"/>
        <end position="120"/>
    </location>
</feature>
<dbReference type="GO" id="GO:0006352">
    <property type="term" value="P:DNA-templated transcription initiation"/>
    <property type="evidence" value="ECO:0007669"/>
    <property type="project" value="InterPro"/>
</dbReference>
<dbReference type="InterPro" id="IPR000838">
    <property type="entry name" value="RNA_pol_sigma70_ECF_CS"/>
</dbReference>
<name>A0A518E316_9BACT</name>
<dbReference type="Proteomes" id="UP000317648">
    <property type="component" value="Chromosome"/>
</dbReference>
<dbReference type="PANTHER" id="PTHR43133">
    <property type="entry name" value="RNA POLYMERASE ECF-TYPE SIGMA FACTO"/>
    <property type="match status" value="1"/>
</dbReference>
<reference evidence="10 11" key="1">
    <citation type="submission" date="2019-02" db="EMBL/GenBank/DDBJ databases">
        <title>Deep-cultivation of Planctomycetes and their phenomic and genomic characterization uncovers novel biology.</title>
        <authorList>
            <person name="Wiegand S."/>
            <person name="Jogler M."/>
            <person name="Boedeker C."/>
            <person name="Pinto D."/>
            <person name="Vollmers J."/>
            <person name="Rivas-Marin E."/>
            <person name="Kohn T."/>
            <person name="Peeters S.H."/>
            <person name="Heuer A."/>
            <person name="Rast P."/>
            <person name="Oberbeckmann S."/>
            <person name="Bunk B."/>
            <person name="Jeske O."/>
            <person name="Meyerdierks A."/>
            <person name="Storesund J.E."/>
            <person name="Kallscheuer N."/>
            <person name="Luecker S."/>
            <person name="Lage O.M."/>
            <person name="Pohl T."/>
            <person name="Merkel B.J."/>
            <person name="Hornburger P."/>
            <person name="Mueller R.-W."/>
            <person name="Bruemmer F."/>
            <person name="Labrenz M."/>
            <person name="Spormann A.M."/>
            <person name="Op den Camp H."/>
            <person name="Overmann J."/>
            <person name="Amann R."/>
            <person name="Jetten M.S.M."/>
            <person name="Mascher T."/>
            <person name="Medema M.H."/>
            <person name="Devos D.P."/>
            <person name="Kaster A.-K."/>
            <person name="Ovreas L."/>
            <person name="Rohde M."/>
            <person name="Galperin M.Y."/>
            <person name="Jogler C."/>
        </authorList>
    </citation>
    <scope>NUCLEOTIDE SEQUENCE [LARGE SCALE GENOMIC DNA]</scope>
    <source>
        <strain evidence="10 11">Pla85_3_4</strain>
    </source>
</reference>
<dbReference type="InterPro" id="IPR013324">
    <property type="entry name" value="RNA_pol_sigma_r3/r4-like"/>
</dbReference>
<dbReference type="RefSeq" id="WP_145057738.1">
    <property type="nucleotide sequence ID" value="NZ_CP036433.1"/>
</dbReference>
<evidence type="ECO:0000256" key="6">
    <source>
        <dbReference type="RuleBase" id="RU000716"/>
    </source>
</evidence>
<evidence type="ECO:0000313" key="11">
    <source>
        <dbReference type="Proteomes" id="UP000317648"/>
    </source>
</evidence>
<feature type="domain" description="RNA polymerase sigma-70 region 2" evidence="8">
    <location>
        <begin position="22"/>
        <end position="90"/>
    </location>
</feature>
<dbReference type="GO" id="GO:0016987">
    <property type="term" value="F:sigma factor activity"/>
    <property type="evidence" value="ECO:0007669"/>
    <property type="project" value="UniProtKB-KW"/>
</dbReference>
<dbReference type="Gene3D" id="1.10.10.10">
    <property type="entry name" value="Winged helix-like DNA-binding domain superfamily/Winged helix DNA-binding domain"/>
    <property type="match status" value="1"/>
</dbReference>
<accession>A0A518E316</accession>
<comment type="similarity">
    <text evidence="1 6">Belongs to the sigma-70 factor family. ECF subfamily.</text>
</comment>
<gene>
    <name evidence="10" type="primary">sigW_12</name>
    <name evidence="10" type="ORF">Pla8534_63300</name>
</gene>
<keyword evidence="5 6" id="KW-0804">Transcription</keyword>
<evidence type="ECO:0000259" key="9">
    <source>
        <dbReference type="Pfam" id="PF08281"/>
    </source>
</evidence>
<dbReference type="Pfam" id="PF04542">
    <property type="entry name" value="Sigma70_r2"/>
    <property type="match status" value="1"/>
</dbReference>
<dbReference type="InterPro" id="IPR036388">
    <property type="entry name" value="WH-like_DNA-bd_sf"/>
</dbReference>
<keyword evidence="11" id="KW-1185">Reference proteome</keyword>
<sequence>MNDDLQLIDESLAGDTEAFGRLVQKHQDRLFNTLCHVVGCREEAEDIAQEAFVQAFVKLETFRRDSAFYTWLYRIAFNLAVSHGRRNRRRTASSLDQSREATGDEPTDPQEGPEQSLERQERAELVQAALQAISSEYRMILVLREMENNSYEVISEILGVPIGTVRSRLHRARLQLRDELKETLQINE</sequence>
<dbReference type="Gene3D" id="1.10.1740.10">
    <property type="match status" value="1"/>
</dbReference>
<evidence type="ECO:0000256" key="3">
    <source>
        <dbReference type="ARBA" id="ARBA00023082"/>
    </source>
</evidence>
<evidence type="ECO:0000313" key="10">
    <source>
        <dbReference type="EMBL" id="QDU98462.1"/>
    </source>
</evidence>
<dbReference type="OrthoDB" id="9785675at2"/>
<evidence type="ECO:0000256" key="4">
    <source>
        <dbReference type="ARBA" id="ARBA00023125"/>
    </source>
</evidence>
<organism evidence="10 11">
    <name type="scientific">Lignipirellula cremea</name>
    <dbReference type="NCBI Taxonomy" id="2528010"/>
    <lineage>
        <taxon>Bacteria</taxon>
        <taxon>Pseudomonadati</taxon>
        <taxon>Planctomycetota</taxon>
        <taxon>Planctomycetia</taxon>
        <taxon>Pirellulales</taxon>
        <taxon>Pirellulaceae</taxon>
        <taxon>Lignipirellula</taxon>
    </lineage>
</organism>
<feature type="domain" description="RNA polymerase sigma factor 70 region 4 type 2" evidence="9">
    <location>
        <begin position="124"/>
        <end position="176"/>
    </location>
</feature>
<dbReference type="EMBL" id="CP036433">
    <property type="protein sequence ID" value="QDU98462.1"/>
    <property type="molecule type" value="Genomic_DNA"/>
</dbReference>